<comment type="similarity">
    <text evidence="2 11">Belongs to the mitochondrial carrier (TC 2.A.29) family.</text>
</comment>
<comment type="caution">
    <text evidence="12">The sequence shown here is derived from an EMBL/GenBank/DDBJ whole genome shotgun (WGS) entry which is preliminary data.</text>
</comment>
<sequence length="327" mass="35444">MSLDLTDSAVSIANPPHNGLGVGGKDPLAGQGKEALKDVTFGSLAGIAGKFIEYPFDTVKVRLQSQPDHLPLQYTGPLDCFKQSLRRDGFMGLYRGISAPLVGAAVETSSLFFSYRIAQDILQATVLPASEPLPFNALLVCGAASGAFTSLLLTPIELIKCKMQVPLETTSSSLRRPGPLALIASVYRHQGLLGFWHGQLGTLIRETGGSAAWFGSYEGVSLLFRRMRQDARDAPLPIYQQMTAGAAAGMSYNFMFYPADTIKSRMQTEDVSQLAGGRRTFWTAAKSLWQQQGLKGLYRGCGITVARSAPSSAFIFTIYEALRRRFA</sequence>
<dbReference type="InterPro" id="IPR050567">
    <property type="entry name" value="Mitochondrial_Carrier"/>
</dbReference>
<evidence type="ECO:0000313" key="13">
    <source>
        <dbReference type="Proteomes" id="UP001172684"/>
    </source>
</evidence>
<feature type="repeat" description="Solcar" evidence="10">
    <location>
        <begin position="33"/>
        <end position="121"/>
    </location>
</feature>
<dbReference type="EMBL" id="JAPDRL010000004">
    <property type="protein sequence ID" value="KAJ9668979.1"/>
    <property type="molecule type" value="Genomic_DNA"/>
</dbReference>
<comment type="subcellular location">
    <subcellularLocation>
        <location evidence="1">Mitochondrion membrane</location>
        <topology evidence="1">Multi-pass membrane protein</topology>
    </subcellularLocation>
</comment>
<accession>A0ABQ9P2Z5</accession>
<evidence type="ECO:0000313" key="12">
    <source>
        <dbReference type="EMBL" id="KAJ9668979.1"/>
    </source>
</evidence>
<proteinExistence type="inferred from homology"/>
<reference evidence="12" key="1">
    <citation type="submission" date="2022-10" db="EMBL/GenBank/DDBJ databases">
        <title>Culturing micro-colonial fungi from biological soil crusts in the Mojave desert and describing Neophaeococcomyces mojavensis, and introducing the new genera and species Taxawa tesnikishii.</title>
        <authorList>
            <person name="Kurbessoian T."/>
            <person name="Stajich J.E."/>
        </authorList>
    </citation>
    <scope>NUCLEOTIDE SEQUENCE</scope>
    <source>
        <strain evidence="12">TK_1</strain>
    </source>
</reference>
<feature type="repeat" description="Solcar" evidence="10">
    <location>
        <begin position="133"/>
        <end position="223"/>
    </location>
</feature>
<keyword evidence="7" id="KW-1133">Transmembrane helix</keyword>
<dbReference type="PROSITE" id="PS50920">
    <property type="entry name" value="SOLCAR"/>
    <property type="match status" value="3"/>
</dbReference>
<keyword evidence="13" id="KW-1185">Reference proteome</keyword>
<dbReference type="PANTHER" id="PTHR45624:SF31">
    <property type="entry name" value="MITOCHONDRIAL ORNITHINE TRANSPORTER 1"/>
    <property type="match status" value="1"/>
</dbReference>
<keyword evidence="9 10" id="KW-0472">Membrane</keyword>
<evidence type="ECO:0000256" key="6">
    <source>
        <dbReference type="ARBA" id="ARBA00022792"/>
    </source>
</evidence>
<evidence type="ECO:0000256" key="2">
    <source>
        <dbReference type="ARBA" id="ARBA00006375"/>
    </source>
</evidence>
<evidence type="ECO:0000256" key="4">
    <source>
        <dbReference type="ARBA" id="ARBA00022692"/>
    </source>
</evidence>
<name>A0ABQ9P2Z5_9PEZI</name>
<dbReference type="PANTHER" id="PTHR45624">
    <property type="entry name" value="MITOCHONDRIAL BASIC AMINO ACIDS TRANSPORTER-RELATED"/>
    <property type="match status" value="1"/>
</dbReference>
<evidence type="ECO:0000256" key="9">
    <source>
        <dbReference type="ARBA" id="ARBA00023136"/>
    </source>
</evidence>
<dbReference type="InterPro" id="IPR018108">
    <property type="entry name" value="MCP_transmembrane"/>
</dbReference>
<gene>
    <name evidence="12" type="primary">ORT1</name>
    <name evidence="12" type="ORF">H2201_000805</name>
</gene>
<dbReference type="Pfam" id="PF00153">
    <property type="entry name" value="Mito_carr"/>
    <property type="match status" value="3"/>
</dbReference>
<keyword evidence="8" id="KW-0496">Mitochondrion</keyword>
<evidence type="ECO:0000256" key="1">
    <source>
        <dbReference type="ARBA" id="ARBA00004225"/>
    </source>
</evidence>
<dbReference type="SUPFAM" id="SSF103506">
    <property type="entry name" value="Mitochondrial carrier"/>
    <property type="match status" value="1"/>
</dbReference>
<dbReference type="InterPro" id="IPR023395">
    <property type="entry name" value="MCP_dom_sf"/>
</dbReference>
<protein>
    <submittedName>
        <fullName evidence="12">Mitochondrial ornithine carrier protein</fullName>
    </submittedName>
</protein>
<evidence type="ECO:0000256" key="8">
    <source>
        <dbReference type="ARBA" id="ARBA00023128"/>
    </source>
</evidence>
<evidence type="ECO:0000256" key="10">
    <source>
        <dbReference type="PROSITE-ProRule" id="PRU00282"/>
    </source>
</evidence>
<keyword evidence="5" id="KW-0677">Repeat</keyword>
<evidence type="ECO:0000256" key="5">
    <source>
        <dbReference type="ARBA" id="ARBA00022737"/>
    </source>
</evidence>
<feature type="repeat" description="Solcar" evidence="10">
    <location>
        <begin position="236"/>
        <end position="325"/>
    </location>
</feature>
<dbReference type="Proteomes" id="UP001172684">
    <property type="component" value="Unassembled WGS sequence"/>
</dbReference>
<keyword evidence="4 10" id="KW-0812">Transmembrane</keyword>
<dbReference type="Gene3D" id="1.50.40.10">
    <property type="entry name" value="Mitochondrial carrier domain"/>
    <property type="match status" value="2"/>
</dbReference>
<keyword evidence="3 11" id="KW-0813">Transport</keyword>
<evidence type="ECO:0000256" key="7">
    <source>
        <dbReference type="ARBA" id="ARBA00022989"/>
    </source>
</evidence>
<evidence type="ECO:0000256" key="11">
    <source>
        <dbReference type="RuleBase" id="RU000488"/>
    </source>
</evidence>
<keyword evidence="6" id="KW-0999">Mitochondrion inner membrane</keyword>
<organism evidence="12 13">
    <name type="scientific">Coniosporium apollinis</name>
    <dbReference type="NCBI Taxonomy" id="61459"/>
    <lineage>
        <taxon>Eukaryota</taxon>
        <taxon>Fungi</taxon>
        <taxon>Dikarya</taxon>
        <taxon>Ascomycota</taxon>
        <taxon>Pezizomycotina</taxon>
        <taxon>Dothideomycetes</taxon>
        <taxon>Dothideomycetes incertae sedis</taxon>
        <taxon>Coniosporium</taxon>
    </lineage>
</organism>
<evidence type="ECO:0000256" key="3">
    <source>
        <dbReference type="ARBA" id="ARBA00022448"/>
    </source>
</evidence>